<evidence type="ECO:0000313" key="1">
    <source>
        <dbReference type="EMBL" id="SCU75111.1"/>
    </source>
</evidence>
<sequence>MLLDQRGRALRSPAEIRAGSVVEAHLAEGVADLAIAGVQAKLPDF</sequence>
<name>A0A1K0J7Q7_CUPNE</name>
<organism evidence="1">
    <name type="scientific">Cupriavidus necator</name>
    <name type="common">Alcaligenes eutrophus</name>
    <name type="synonym">Ralstonia eutropha</name>
    <dbReference type="NCBI Taxonomy" id="106590"/>
    <lineage>
        <taxon>Bacteria</taxon>
        <taxon>Pseudomonadati</taxon>
        <taxon>Pseudomonadota</taxon>
        <taxon>Betaproteobacteria</taxon>
        <taxon>Burkholderiales</taxon>
        <taxon>Burkholderiaceae</taxon>
        <taxon>Cupriavidus</taxon>
    </lineage>
</organism>
<proteinExistence type="predicted"/>
<accession>A0A1K0J7Q7</accession>
<dbReference type="EMBL" id="FMSH01000142">
    <property type="protein sequence ID" value="SCU75111.1"/>
    <property type="molecule type" value="Genomic_DNA"/>
</dbReference>
<protein>
    <submittedName>
        <fullName evidence="1">Uncharacterized protein</fullName>
    </submittedName>
</protein>
<dbReference type="AlphaFoldDB" id="A0A1K0J7Q7"/>
<gene>
    <name evidence="1" type="ORF">CNECB9_2260001</name>
</gene>
<reference evidence="1" key="1">
    <citation type="submission" date="2016-09" db="EMBL/GenBank/DDBJ databases">
        <authorList>
            <person name="Capua I."/>
            <person name="De Benedictis P."/>
            <person name="Joannis T."/>
            <person name="Lombin L.H."/>
            <person name="Cattoli G."/>
        </authorList>
    </citation>
    <scope>NUCLEOTIDE SEQUENCE</scope>
    <source>
        <strain evidence="1">B9</strain>
    </source>
</reference>